<dbReference type="Pfam" id="PF00293">
    <property type="entry name" value="NUDIX"/>
    <property type="match status" value="1"/>
</dbReference>
<dbReference type="EMBL" id="JADING010000122">
    <property type="protein sequence ID" value="MBO8414651.1"/>
    <property type="molecule type" value="Genomic_DNA"/>
</dbReference>
<feature type="domain" description="Nudix hydrolase" evidence="2">
    <location>
        <begin position="63"/>
        <end position="191"/>
    </location>
</feature>
<dbReference type="Gene3D" id="3.90.79.10">
    <property type="entry name" value="Nucleoside Triphosphate Pyrophosphohydrolase"/>
    <property type="match status" value="1"/>
</dbReference>
<reference evidence="3" key="2">
    <citation type="journal article" date="2021" name="PeerJ">
        <title>Extensive microbial diversity within the chicken gut microbiome revealed by metagenomics and culture.</title>
        <authorList>
            <person name="Gilroy R."/>
            <person name="Ravi A."/>
            <person name="Getino M."/>
            <person name="Pursley I."/>
            <person name="Horton D.L."/>
            <person name="Alikhan N.F."/>
            <person name="Baker D."/>
            <person name="Gharbi K."/>
            <person name="Hall N."/>
            <person name="Watson M."/>
            <person name="Adriaenssens E.M."/>
            <person name="Foster-Nyarko E."/>
            <person name="Jarju S."/>
            <person name="Secka A."/>
            <person name="Antonio M."/>
            <person name="Oren A."/>
            <person name="Chaudhuri R.R."/>
            <person name="La Ragione R."/>
            <person name="Hildebrand F."/>
            <person name="Pallen M.J."/>
        </authorList>
    </citation>
    <scope>NUCLEOTIDE SEQUENCE</scope>
    <source>
        <strain evidence="3">1748</strain>
    </source>
</reference>
<dbReference type="PANTHER" id="PTHR43736:SF1">
    <property type="entry name" value="DIHYDRONEOPTERIN TRIPHOSPHATE DIPHOSPHATASE"/>
    <property type="match status" value="1"/>
</dbReference>
<dbReference type="AlphaFoldDB" id="A0A9D9GS26"/>
<dbReference type="InterPro" id="IPR015797">
    <property type="entry name" value="NUDIX_hydrolase-like_dom_sf"/>
</dbReference>
<dbReference type="PANTHER" id="PTHR43736">
    <property type="entry name" value="ADP-RIBOSE PYROPHOSPHATASE"/>
    <property type="match status" value="1"/>
</dbReference>
<proteinExistence type="inferred from homology"/>
<organism evidence="3 4">
    <name type="scientific">Candidatus Scatoplasma merdavium</name>
    <dbReference type="NCBI Taxonomy" id="2840932"/>
    <lineage>
        <taxon>Bacteria</taxon>
        <taxon>Bacillati</taxon>
        <taxon>Bacillota</taxon>
        <taxon>Bacilli</taxon>
        <taxon>Bacillales</taxon>
        <taxon>Candidatus Scatoplasma</taxon>
    </lineage>
</organism>
<sequence length="201" mass="22620">MKKDIKCFLLKAYEISKVGLLYSNDPYAIENYTNLQNLCDSFLKEKDVDLGDVNFFKREIYPTPSISVRAVVLSEDKSQVLLVKEKKDGGYSLPGGWAEIGLTPSDSCLKELKEEAGIEGKIIRLLGVIDKTKGMDFGQEFSEYTIYFLCGVLKSGFPLCHEIESSGYFDIASLPELSKKNVKEDILRVLQACQNDQTIYD</sequence>
<dbReference type="PROSITE" id="PS51462">
    <property type="entry name" value="NUDIX"/>
    <property type="match status" value="1"/>
</dbReference>
<evidence type="ECO:0000256" key="1">
    <source>
        <dbReference type="ARBA" id="ARBA00005582"/>
    </source>
</evidence>
<protein>
    <submittedName>
        <fullName evidence="3">NUDIX domain-containing protein</fullName>
    </submittedName>
</protein>
<dbReference type="SUPFAM" id="SSF55811">
    <property type="entry name" value="Nudix"/>
    <property type="match status" value="1"/>
</dbReference>
<name>A0A9D9GS26_9BACL</name>
<evidence type="ECO:0000313" key="4">
    <source>
        <dbReference type="Proteomes" id="UP000823629"/>
    </source>
</evidence>
<dbReference type="Proteomes" id="UP000823629">
    <property type="component" value="Unassembled WGS sequence"/>
</dbReference>
<evidence type="ECO:0000259" key="2">
    <source>
        <dbReference type="PROSITE" id="PS51462"/>
    </source>
</evidence>
<dbReference type="InterPro" id="IPR000086">
    <property type="entry name" value="NUDIX_hydrolase_dom"/>
</dbReference>
<reference evidence="3" key="1">
    <citation type="submission" date="2020-10" db="EMBL/GenBank/DDBJ databases">
        <authorList>
            <person name="Gilroy R."/>
        </authorList>
    </citation>
    <scope>NUCLEOTIDE SEQUENCE</scope>
    <source>
        <strain evidence="3">1748</strain>
    </source>
</reference>
<comment type="similarity">
    <text evidence="1">Belongs to the Nudix hydrolase family.</text>
</comment>
<evidence type="ECO:0000313" key="3">
    <source>
        <dbReference type="EMBL" id="MBO8414651.1"/>
    </source>
</evidence>
<gene>
    <name evidence="3" type="ORF">IAC78_04205</name>
</gene>
<comment type="caution">
    <text evidence="3">The sequence shown here is derived from an EMBL/GenBank/DDBJ whole genome shotgun (WGS) entry which is preliminary data.</text>
</comment>
<accession>A0A9D9GS26</accession>